<feature type="compositionally biased region" description="Low complexity" evidence="1">
    <location>
        <begin position="254"/>
        <end position="265"/>
    </location>
</feature>
<dbReference type="AlphaFoldDB" id="A0A224Y3X2"/>
<organism evidence="2">
    <name type="scientific">Rhipicephalus zambeziensis</name>
    <dbReference type="NCBI Taxonomy" id="60191"/>
    <lineage>
        <taxon>Eukaryota</taxon>
        <taxon>Metazoa</taxon>
        <taxon>Ecdysozoa</taxon>
        <taxon>Arthropoda</taxon>
        <taxon>Chelicerata</taxon>
        <taxon>Arachnida</taxon>
        <taxon>Acari</taxon>
        <taxon>Parasitiformes</taxon>
        <taxon>Ixodida</taxon>
        <taxon>Ixodoidea</taxon>
        <taxon>Ixodidae</taxon>
        <taxon>Rhipicephalinae</taxon>
        <taxon>Rhipicephalus</taxon>
        <taxon>Rhipicephalus</taxon>
    </lineage>
</organism>
<proteinExistence type="predicted"/>
<feature type="region of interest" description="Disordered" evidence="1">
    <location>
        <begin position="218"/>
        <end position="272"/>
    </location>
</feature>
<name>A0A224Y3X2_9ACAR</name>
<dbReference type="InterPro" id="IPR038602">
    <property type="entry name" value="Mite_allergen_7_sf"/>
</dbReference>
<sequence length="272" mass="28703">MLISGTVHTYNSYVFGLSHVVRTGPCFVTADQAGMRLRLDLGIDNVYANSSATVKTANRKMNKHRVRFNVFVRQARAVLEIAQSGPQDIHVTNFKIIYLKGFKLFLKPEHPTKRPLFRTFVRAAEAYLDRSVRKRLEPLVRKAIDTQIKTVLAYLNRQAALRPRSRLPAELFANVPQDIVIGSPQSGMFPSEPGYGGPGGAGGPGAGAIGGPGVGMTGGPSSVGGGVGQELQGIGAGGSGYGPGSQLPAEADVSGPSSDSGGQQQIVTTKGM</sequence>
<protein>
    <submittedName>
        <fullName evidence="2">Glycine rich superfamily member</fullName>
    </submittedName>
</protein>
<evidence type="ECO:0000313" key="2">
    <source>
        <dbReference type="EMBL" id="MAA12268.1"/>
    </source>
</evidence>
<evidence type="ECO:0000256" key="1">
    <source>
        <dbReference type="SAM" id="MobiDB-lite"/>
    </source>
</evidence>
<dbReference type="EMBL" id="GFPF01001122">
    <property type="protein sequence ID" value="MAA12268.1"/>
    <property type="molecule type" value="Transcribed_RNA"/>
</dbReference>
<accession>A0A224Y3X2</accession>
<feature type="compositionally biased region" description="Gly residues" evidence="1">
    <location>
        <begin position="218"/>
        <end position="243"/>
    </location>
</feature>
<dbReference type="Gene3D" id="3.15.10.50">
    <property type="match status" value="1"/>
</dbReference>
<reference evidence="2" key="1">
    <citation type="journal article" date="2017" name="Parasit. Vectors">
        <title>Sialotranscriptomics of Rhipicephalus zambeziensis reveals intricate expression profiles of secretory proteins and suggests tight temporal transcriptional regulation during blood-feeding.</title>
        <authorList>
            <person name="de Castro M.H."/>
            <person name="de Klerk D."/>
            <person name="Pienaar R."/>
            <person name="Rees D.J.G."/>
            <person name="Mans B.J."/>
        </authorList>
    </citation>
    <scope>NUCLEOTIDE SEQUENCE</scope>
    <source>
        <tissue evidence="2">Salivary glands</tissue>
    </source>
</reference>